<gene>
    <name evidence="5" type="ORF">TVG1196198</name>
</gene>
<keyword evidence="6" id="KW-1185">Reference proteome</keyword>
<name>Q979J3_THEVO</name>
<feature type="transmembrane region" description="Helical" evidence="4">
    <location>
        <begin position="7"/>
        <end position="26"/>
    </location>
</feature>
<evidence type="ECO:0000256" key="2">
    <source>
        <dbReference type="ARBA" id="ARBA00022448"/>
    </source>
</evidence>
<dbReference type="PaxDb" id="273116-14325406"/>
<accession>Q979J3</accession>
<dbReference type="HOGENOM" id="CLU_714992_0_0_2"/>
<dbReference type="InterPro" id="IPR050490">
    <property type="entry name" value="Bact_solute-bd_prot1"/>
</dbReference>
<keyword evidence="4" id="KW-0812">Transmembrane</keyword>
<dbReference type="PANTHER" id="PTHR43649">
    <property type="entry name" value="ARABINOSE-BINDING PROTEIN-RELATED"/>
    <property type="match status" value="1"/>
</dbReference>
<evidence type="ECO:0000256" key="4">
    <source>
        <dbReference type="SAM" id="Phobius"/>
    </source>
</evidence>
<evidence type="ECO:0000256" key="1">
    <source>
        <dbReference type="ARBA" id="ARBA00004196"/>
    </source>
</evidence>
<dbReference type="KEGG" id="tvo:TVG1196198"/>
<dbReference type="GeneID" id="1441283"/>
<protein>
    <submittedName>
        <fullName evidence="5">ABC transport system protein SP1P2A</fullName>
    </submittedName>
</protein>
<comment type="subcellular location">
    <subcellularLocation>
        <location evidence="1">Cell envelope</location>
    </subcellularLocation>
</comment>
<dbReference type="InterPro" id="IPR006059">
    <property type="entry name" value="SBP"/>
</dbReference>
<evidence type="ECO:0000313" key="6">
    <source>
        <dbReference type="Proteomes" id="UP000001017"/>
    </source>
</evidence>
<dbReference type="RefSeq" id="WP_010917401.1">
    <property type="nucleotide sequence ID" value="NC_002689.2"/>
</dbReference>
<dbReference type="Proteomes" id="UP000001017">
    <property type="component" value="Chromosome"/>
</dbReference>
<sequence length="440" mass="48272">MERKRVIAIAVVVIAVAAIAGGVVYYHNLTAAKKPTITFSGWVSSGEEYTFDVQMVNEFNSIHSNVSVKFVPITSNYYGTLETELSSNSGPAVFYMENDILPEFVKAGYLLDLTPALSANSTYNLSGFVPEILDTFMQHGQLYAAPKDWSPLLVLFNKNIFNAEHVPYPTNYTNWNWTAMKNTLELLKANESKLPNGGKGYYPMVEGPQFARILAFMHEAGGQWINSSGTGASSNSAGLLTAIKFWYGLYSSGLSGLNSNLSAGWNGGDFASGKVGMVVTGTWTVPVLFANGSYFKNDTSSIGYAFMPYDVQNATMMFNVGLAINSHLNPTQKWIAEQFVEFFTGPSGEKTWVSKGLALPSRSAILDSSWYKTNFPIQSFAGEQFPFAYGWNYNTTNFQATETAAHNIIVDLFAGKISPTQAYYQILNETNTNLKGTSTL</sequence>
<keyword evidence="3" id="KW-0732">Signal</keyword>
<keyword evidence="4" id="KW-0472">Membrane</keyword>
<dbReference type="PANTHER" id="PTHR43649:SF31">
    <property type="entry name" value="SN-GLYCEROL-3-PHOSPHATE-BINDING PERIPLASMIC PROTEIN UGPB"/>
    <property type="match status" value="1"/>
</dbReference>
<evidence type="ECO:0000313" key="5">
    <source>
        <dbReference type="EMBL" id="BAB60310.1"/>
    </source>
</evidence>
<dbReference type="SUPFAM" id="SSF53850">
    <property type="entry name" value="Periplasmic binding protein-like II"/>
    <property type="match status" value="1"/>
</dbReference>
<keyword evidence="2" id="KW-0813">Transport</keyword>
<dbReference type="STRING" id="273116.gene:9381969"/>
<keyword evidence="4" id="KW-1133">Transmembrane helix</keyword>
<organism evidence="5 6">
    <name type="scientific">Thermoplasma volcanium (strain ATCC 51530 / DSM 4299 / JCM 9571 / NBRC 15438 / GSS1)</name>
    <dbReference type="NCBI Taxonomy" id="273116"/>
    <lineage>
        <taxon>Archaea</taxon>
        <taxon>Methanobacteriati</taxon>
        <taxon>Thermoplasmatota</taxon>
        <taxon>Thermoplasmata</taxon>
        <taxon>Thermoplasmatales</taxon>
        <taxon>Thermoplasmataceae</taxon>
        <taxon>Thermoplasma</taxon>
    </lineage>
</organism>
<reference evidence="5 6" key="1">
    <citation type="journal article" date="1999" name="Proc. Jpn. Acad.">
        <title>Determination of the complete genomic DNA sequence of Thermoplasma volvanium GSS1.</title>
        <authorList>
            <person name="Kawashima T."/>
            <person name="Yamamoto Y."/>
            <person name="Aramaki H."/>
            <person name="Nunoshiba T."/>
            <person name="Kawamoto T."/>
            <person name="Watanabe K."/>
            <person name="Yamazaki M."/>
            <person name="Kanehori K."/>
            <person name="Amano N."/>
            <person name="Ohya Y."/>
            <person name="Makino K."/>
            <person name="Suzuki M."/>
        </authorList>
    </citation>
    <scope>NUCLEOTIDE SEQUENCE [LARGE SCALE GENOMIC DNA]</scope>
    <source>
        <strain evidence="6">ATCC 51530 / DSM 4299 / JCM 9571 / NBRC 15438 / GSS1</strain>
    </source>
</reference>
<dbReference type="eggNOG" id="arCOG00151">
    <property type="taxonomic scope" value="Archaea"/>
</dbReference>
<dbReference type="Pfam" id="PF13416">
    <property type="entry name" value="SBP_bac_8"/>
    <property type="match status" value="1"/>
</dbReference>
<reference evidence="5 6" key="2">
    <citation type="journal article" date="2000" name="Proc. Natl. Acad. Sci. U.S.A.">
        <title>Archaeal adaptation to higher temperatures revealed by genomic sequence of Thermoplasma volcanium.</title>
        <authorList>
            <person name="Kawashima T."/>
            <person name="Amano N."/>
            <person name="Koike H."/>
            <person name="Makino S."/>
            <person name="Higuchi S."/>
            <person name="Kawashima-Ohya Y."/>
            <person name="Watanabe K."/>
            <person name="Yamazaki M."/>
            <person name="Kanehori K."/>
            <person name="Kawamoto T."/>
            <person name="Nunoshiba T."/>
            <person name="Yamamoto Y."/>
            <person name="Aramaki H."/>
            <person name="Makino K."/>
            <person name="Suzuki M."/>
        </authorList>
    </citation>
    <scope>NUCLEOTIDE SEQUENCE [LARGE SCALE GENOMIC DNA]</scope>
    <source>
        <strain evidence="6">ATCC 51530 / DSM 4299 / JCM 9571 / NBRC 15438 / GSS1</strain>
    </source>
</reference>
<dbReference type="EMBL" id="BA000011">
    <property type="protein sequence ID" value="BAB60310.1"/>
    <property type="molecule type" value="Genomic_DNA"/>
</dbReference>
<dbReference type="Gene3D" id="3.40.190.10">
    <property type="entry name" value="Periplasmic binding protein-like II"/>
    <property type="match status" value="1"/>
</dbReference>
<proteinExistence type="predicted"/>
<evidence type="ECO:0000256" key="3">
    <source>
        <dbReference type="ARBA" id="ARBA00022729"/>
    </source>
</evidence>
<dbReference type="AlphaFoldDB" id="Q979J3"/>
<dbReference type="PhylomeDB" id="Q979J3"/>